<protein>
    <recommendedName>
        <fullName evidence="2 9">Transcription elongation factor GreA</fullName>
    </recommendedName>
    <alternativeName>
        <fullName evidence="8 9">Transcript cleavage factor GreA</fullName>
    </alternativeName>
</protein>
<evidence type="ECO:0000256" key="4">
    <source>
        <dbReference type="ARBA" id="ARBA00023054"/>
    </source>
</evidence>
<evidence type="ECO:0000259" key="12">
    <source>
        <dbReference type="Pfam" id="PF03449"/>
    </source>
</evidence>
<evidence type="ECO:0000256" key="1">
    <source>
        <dbReference type="ARBA" id="ARBA00008213"/>
    </source>
</evidence>
<dbReference type="SUPFAM" id="SSF46557">
    <property type="entry name" value="GreA transcript cleavage protein, N-terminal domain"/>
    <property type="match status" value="1"/>
</dbReference>
<dbReference type="PANTHER" id="PTHR30437">
    <property type="entry name" value="TRANSCRIPTION ELONGATION FACTOR GREA"/>
    <property type="match status" value="1"/>
</dbReference>
<dbReference type="AlphaFoldDB" id="A0A9D1AKQ0"/>
<evidence type="ECO:0000259" key="11">
    <source>
        <dbReference type="Pfam" id="PF01272"/>
    </source>
</evidence>
<dbReference type="PIRSF" id="PIRSF006092">
    <property type="entry name" value="GreA_GreB"/>
    <property type="match status" value="1"/>
</dbReference>
<dbReference type="NCBIfam" id="NF001263">
    <property type="entry name" value="PRK00226.1-4"/>
    <property type="match status" value="1"/>
</dbReference>
<evidence type="ECO:0000256" key="3">
    <source>
        <dbReference type="ARBA" id="ARBA00023015"/>
    </source>
</evidence>
<dbReference type="Pfam" id="PF03449">
    <property type="entry name" value="GreA_GreB_N"/>
    <property type="match status" value="1"/>
</dbReference>
<dbReference type="InterPro" id="IPR036953">
    <property type="entry name" value="GreA/GreB_C_sf"/>
</dbReference>
<keyword evidence="3 9" id="KW-0805">Transcription regulation</keyword>
<dbReference type="HAMAP" id="MF_00105">
    <property type="entry name" value="GreA_GreB"/>
    <property type="match status" value="1"/>
</dbReference>
<reference evidence="13" key="1">
    <citation type="submission" date="2020-10" db="EMBL/GenBank/DDBJ databases">
        <authorList>
            <person name="Gilroy R."/>
        </authorList>
    </citation>
    <scope>NUCLEOTIDE SEQUENCE</scope>
    <source>
        <strain evidence="13">ChiSxjej1B13-7958</strain>
    </source>
</reference>
<evidence type="ECO:0000256" key="7">
    <source>
        <dbReference type="ARBA" id="ARBA00024916"/>
    </source>
</evidence>
<dbReference type="GO" id="GO:0070063">
    <property type="term" value="F:RNA polymerase binding"/>
    <property type="evidence" value="ECO:0007669"/>
    <property type="project" value="InterPro"/>
</dbReference>
<dbReference type="Proteomes" id="UP000824242">
    <property type="component" value="Unassembled WGS sequence"/>
</dbReference>
<dbReference type="GO" id="GO:0003677">
    <property type="term" value="F:DNA binding"/>
    <property type="evidence" value="ECO:0007669"/>
    <property type="project" value="UniProtKB-UniRule"/>
</dbReference>
<comment type="function">
    <text evidence="7 9 10">Necessary for efficient RNA polymerase transcription elongation past template-encoded arresting sites. The arresting sites in DNA have the property of trapping a certain fraction of elongating RNA polymerases that pass through, resulting in locked ternary complexes. Cleavage of the nascent transcript by cleavage factors such as GreA or GreB allows the resumption of elongation from the new 3'terminus. GreA releases sequences of 2 to 3 nucleotides.</text>
</comment>
<evidence type="ECO:0000256" key="6">
    <source>
        <dbReference type="ARBA" id="ARBA00023163"/>
    </source>
</evidence>
<proteinExistence type="inferred from homology"/>
<reference evidence="13" key="2">
    <citation type="journal article" date="2021" name="PeerJ">
        <title>Extensive microbial diversity within the chicken gut microbiome revealed by metagenomics and culture.</title>
        <authorList>
            <person name="Gilroy R."/>
            <person name="Ravi A."/>
            <person name="Getino M."/>
            <person name="Pursley I."/>
            <person name="Horton D.L."/>
            <person name="Alikhan N.F."/>
            <person name="Baker D."/>
            <person name="Gharbi K."/>
            <person name="Hall N."/>
            <person name="Watson M."/>
            <person name="Adriaenssens E.M."/>
            <person name="Foster-Nyarko E."/>
            <person name="Jarju S."/>
            <person name="Secka A."/>
            <person name="Antonio M."/>
            <person name="Oren A."/>
            <person name="Chaudhuri R.R."/>
            <person name="La Ragione R."/>
            <person name="Hildebrand F."/>
            <person name="Pallen M.J."/>
        </authorList>
    </citation>
    <scope>NUCLEOTIDE SEQUENCE</scope>
    <source>
        <strain evidence="13">ChiSxjej1B13-7958</strain>
    </source>
</reference>
<dbReference type="InterPro" id="IPR022691">
    <property type="entry name" value="Tscrpt_elong_fac_GreA/B_N"/>
</dbReference>
<comment type="caution">
    <text evidence="13">The sequence shown here is derived from an EMBL/GenBank/DDBJ whole genome shotgun (WGS) entry which is preliminary data.</text>
</comment>
<dbReference type="GO" id="GO:0003746">
    <property type="term" value="F:translation elongation factor activity"/>
    <property type="evidence" value="ECO:0007669"/>
    <property type="project" value="UniProtKB-KW"/>
</dbReference>
<dbReference type="GO" id="GO:0032784">
    <property type="term" value="P:regulation of DNA-templated transcription elongation"/>
    <property type="evidence" value="ECO:0007669"/>
    <property type="project" value="UniProtKB-UniRule"/>
</dbReference>
<dbReference type="EMBL" id="DVGZ01000011">
    <property type="protein sequence ID" value="HIR46219.1"/>
    <property type="molecule type" value="Genomic_DNA"/>
</dbReference>
<dbReference type="NCBIfam" id="TIGR01462">
    <property type="entry name" value="greA"/>
    <property type="match status" value="1"/>
</dbReference>
<evidence type="ECO:0000256" key="10">
    <source>
        <dbReference type="RuleBase" id="RU000556"/>
    </source>
</evidence>
<dbReference type="InterPro" id="IPR023459">
    <property type="entry name" value="Tscrpt_elong_fac_GreA/B_fam"/>
</dbReference>
<dbReference type="Gene3D" id="3.10.50.30">
    <property type="entry name" value="Transcription elongation factor, GreA/GreB, C-terminal domain"/>
    <property type="match status" value="1"/>
</dbReference>
<evidence type="ECO:0000256" key="5">
    <source>
        <dbReference type="ARBA" id="ARBA00023125"/>
    </source>
</evidence>
<accession>A0A9D1AKQ0</accession>
<keyword evidence="4 9" id="KW-0175">Coiled coil</keyword>
<evidence type="ECO:0000256" key="8">
    <source>
        <dbReference type="ARBA" id="ARBA00030776"/>
    </source>
</evidence>
<keyword evidence="6 9" id="KW-0804">Transcription</keyword>
<evidence type="ECO:0000313" key="13">
    <source>
        <dbReference type="EMBL" id="HIR46219.1"/>
    </source>
</evidence>
<feature type="domain" description="Transcription elongation factor GreA/GreB N-terminal" evidence="12">
    <location>
        <begin position="6"/>
        <end position="76"/>
    </location>
</feature>
<keyword evidence="13" id="KW-0648">Protein biosynthesis</keyword>
<dbReference type="PANTHER" id="PTHR30437:SF4">
    <property type="entry name" value="TRANSCRIPTION ELONGATION FACTOR GREA"/>
    <property type="match status" value="1"/>
</dbReference>
<name>A0A9D1AKQ0_9FIRM</name>
<dbReference type="SUPFAM" id="SSF54534">
    <property type="entry name" value="FKBP-like"/>
    <property type="match status" value="1"/>
</dbReference>
<keyword evidence="5 9" id="KW-0238">DNA-binding</keyword>
<keyword evidence="13" id="KW-0251">Elongation factor</keyword>
<dbReference type="InterPro" id="IPR001437">
    <property type="entry name" value="Tscrpt_elong_fac_GreA/B_C"/>
</dbReference>
<evidence type="ECO:0000256" key="2">
    <source>
        <dbReference type="ARBA" id="ARBA00013729"/>
    </source>
</evidence>
<evidence type="ECO:0000313" key="14">
    <source>
        <dbReference type="Proteomes" id="UP000824242"/>
    </source>
</evidence>
<dbReference type="PROSITE" id="PS00829">
    <property type="entry name" value="GREAB_1"/>
    <property type="match status" value="1"/>
</dbReference>
<dbReference type="InterPro" id="IPR006359">
    <property type="entry name" value="Tscrpt_elong_fac_GreA"/>
</dbReference>
<dbReference type="InterPro" id="IPR028624">
    <property type="entry name" value="Tscrpt_elong_fac_GreA/B"/>
</dbReference>
<feature type="domain" description="Transcription elongation factor GreA/GreB C-terminal" evidence="11">
    <location>
        <begin position="87"/>
        <end position="161"/>
    </location>
</feature>
<dbReference type="InterPro" id="IPR018151">
    <property type="entry name" value="TF_GreA/GreB_CS"/>
</dbReference>
<dbReference type="Pfam" id="PF01272">
    <property type="entry name" value="GreA_GreB"/>
    <property type="match status" value="1"/>
</dbReference>
<feature type="coiled-coil region" evidence="9">
    <location>
        <begin position="6"/>
        <end position="70"/>
    </location>
</feature>
<dbReference type="FunFam" id="1.10.287.180:FF:000001">
    <property type="entry name" value="Transcription elongation factor GreA"/>
    <property type="match status" value="1"/>
</dbReference>
<dbReference type="InterPro" id="IPR036805">
    <property type="entry name" value="Tscrpt_elong_fac_GreA/B_N_sf"/>
</dbReference>
<gene>
    <name evidence="9 13" type="primary">greA</name>
    <name evidence="13" type="ORF">IAB89_00970</name>
</gene>
<organism evidence="13 14">
    <name type="scientific">Candidatus Caccousia avicola</name>
    <dbReference type="NCBI Taxonomy" id="2840721"/>
    <lineage>
        <taxon>Bacteria</taxon>
        <taxon>Bacillati</taxon>
        <taxon>Bacillota</taxon>
        <taxon>Clostridia</taxon>
        <taxon>Eubacteriales</taxon>
        <taxon>Oscillospiraceae</taxon>
        <taxon>Oscillospiraceae incertae sedis</taxon>
        <taxon>Candidatus Caccousia</taxon>
    </lineage>
</organism>
<sequence>MAEKQIILTQAGLEKLEKELEDLKSVKRKEIAEKIKVALSFGDLSENSEYDEAKNEQAMMEARIADIEVMLKRVKVIDETELSNEHIHIGSKAEVRVTNKKTGSSDVMMYQIVGSNEADPLEGLISDESVVGRALLDHAIGDRFEVEVPAGVMEYEVLAISK</sequence>
<dbReference type="GO" id="GO:0006354">
    <property type="term" value="P:DNA-templated transcription elongation"/>
    <property type="evidence" value="ECO:0007669"/>
    <property type="project" value="TreeGrafter"/>
</dbReference>
<evidence type="ECO:0000256" key="9">
    <source>
        <dbReference type="HAMAP-Rule" id="MF_00105"/>
    </source>
</evidence>
<comment type="similarity">
    <text evidence="1 9 10">Belongs to the GreA/GreB family.</text>
</comment>
<dbReference type="Gene3D" id="1.10.287.180">
    <property type="entry name" value="Transcription elongation factor, GreA/GreB, N-terminal domain"/>
    <property type="match status" value="1"/>
</dbReference>